<gene>
    <name evidence="2" type="ORF">FXF68_05230</name>
</gene>
<name>A0A5D3FYN6_9ACTN</name>
<organism evidence="2 3">
    <name type="scientific">Actinomadura decatromicini</name>
    <dbReference type="NCBI Taxonomy" id="2604572"/>
    <lineage>
        <taxon>Bacteria</taxon>
        <taxon>Bacillati</taxon>
        <taxon>Actinomycetota</taxon>
        <taxon>Actinomycetes</taxon>
        <taxon>Streptosporangiales</taxon>
        <taxon>Thermomonosporaceae</taxon>
        <taxon>Actinomadura</taxon>
    </lineage>
</organism>
<accession>A0A5D3FYN6</accession>
<protein>
    <recommendedName>
        <fullName evidence="1">Trypsin-co-occurring domain-containing protein</fullName>
    </recommendedName>
</protein>
<feature type="domain" description="Trypsin-co-occurring" evidence="1">
    <location>
        <begin position="17"/>
        <end position="113"/>
    </location>
</feature>
<dbReference type="Pfam" id="PF19493">
    <property type="entry name" value="Trypco1"/>
    <property type="match status" value="1"/>
</dbReference>
<evidence type="ECO:0000313" key="2">
    <source>
        <dbReference type="EMBL" id="TYK53129.1"/>
    </source>
</evidence>
<keyword evidence="3" id="KW-1185">Reference proteome</keyword>
<dbReference type="EMBL" id="VSRQ01000001">
    <property type="protein sequence ID" value="TYK53129.1"/>
    <property type="molecule type" value="Genomic_DNA"/>
</dbReference>
<sequence>MSQDEGRGADACFVELDLPDGGSVLVRASQVDPDGLDEGPSNIGVKEALSFSSVTSALRGVAADVHRAVKAVEPDVAEVEFGFELAVKNSRVVCLLVDGEGKATLKVRLEWKKGGNGEPSTP</sequence>
<dbReference type="Proteomes" id="UP000323505">
    <property type="component" value="Unassembled WGS sequence"/>
</dbReference>
<dbReference type="InterPro" id="IPR045794">
    <property type="entry name" value="Trypco1"/>
</dbReference>
<reference evidence="2 3" key="1">
    <citation type="submission" date="2019-08" db="EMBL/GenBank/DDBJ databases">
        <title>Actinomadura sp. nov. CYP1-5 isolated from mountain soil.</title>
        <authorList>
            <person name="Songsumanus A."/>
            <person name="Kuncharoen N."/>
            <person name="Kudo T."/>
            <person name="Yuki M."/>
            <person name="Igarashi Y."/>
            <person name="Tanasupawat S."/>
        </authorList>
    </citation>
    <scope>NUCLEOTIDE SEQUENCE [LARGE SCALE GENOMIC DNA]</scope>
    <source>
        <strain evidence="2 3">CYP1-5</strain>
    </source>
</reference>
<evidence type="ECO:0000313" key="3">
    <source>
        <dbReference type="Proteomes" id="UP000323505"/>
    </source>
</evidence>
<proteinExistence type="predicted"/>
<dbReference type="AlphaFoldDB" id="A0A5D3FYN6"/>
<evidence type="ECO:0000259" key="1">
    <source>
        <dbReference type="Pfam" id="PF19493"/>
    </source>
</evidence>
<dbReference type="NCBIfam" id="NF041216">
    <property type="entry name" value="CU044_2847_fam"/>
    <property type="match status" value="1"/>
</dbReference>
<comment type="caution">
    <text evidence="2">The sequence shown here is derived from an EMBL/GenBank/DDBJ whole genome shotgun (WGS) entry which is preliminary data.</text>
</comment>
<dbReference type="RefSeq" id="WP_148757715.1">
    <property type="nucleotide sequence ID" value="NZ_VSRQ01000001.1"/>
</dbReference>